<keyword evidence="18" id="KW-0539">Nucleus</keyword>
<feature type="domain" description="Metallo-beta-lactamase" evidence="23">
    <location>
        <begin position="1"/>
        <end position="175"/>
    </location>
</feature>
<dbReference type="InterPro" id="IPR001279">
    <property type="entry name" value="Metallo-B-lactamas"/>
</dbReference>
<dbReference type="PANTHER" id="PTHR23240:SF26">
    <property type="entry name" value="5' EXONUCLEASE APOLLO"/>
    <property type="match status" value="1"/>
</dbReference>
<keyword evidence="13" id="KW-0269">Exonuclease</keyword>
<evidence type="ECO:0000256" key="16">
    <source>
        <dbReference type="ARBA" id="ARBA00023204"/>
    </source>
</evidence>
<evidence type="ECO:0000256" key="21">
    <source>
        <dbReference type="ARBA" id="ARBA00042738"/>
    </source>
</evidence>
<dbReference type="SMART" id="SM00849">
    <property type="entry name" value="Lactamase_B"/>
    <property type="match status" value="1"/>
</dbReference>
<evidence type="ECO:0000256" key="10">
    <source>
        <dbReference type="ARBA" id="ARBA00022722"/>
    </source>
</evidence>
<dbReference type="EMBL" id="JAACNH010000002">
    <property type="protein sequence ID" value="KAG8450940.1"/>
    <property type="molecule type" value="Genomic_DNA"/>
</dbReference>
<evidence type="ECO:0000259" key="23">
    <source>
        <dbReference type="SMART" id="SM00849"/>
    </source>
</evidence>
<dbReference type="EMBL" id="JAACNH010000002">
    <property type="protein sequence ID" value="KAG8450942.1"/>
    <property type="molecule type" value="Genomic_DNA"/>
</dbReference>
<protein>
    <recommendedName>
        <fullName evidence="19">5' exonuclease Apollo</fullName>
        <ecNumber evidence="6">3.5.2.6</ecNumber>
    </recommendedName>
    <alternativeName>
        <fullName evidence="20">DNA cross-link repair 1B protein</fullName>
    </alternativeName>
    <alternativeName>
        <fullName evidence="21">SNM1 homolog B</fullName>
    </alternativeName>
</protein>
<evidence type="ECO:0000256" key="3">
    <source>
        <dbReference type="ARBA" id="ARBA00004300"/>
    </source>
</evidence>
<dbReference type="GO" id="GO:0000781">
    <property type="term" value="C:chromosome, telomeric region"/>
    <property type="evidence" value="ECO:0007669"/>
    <property type="project" value="UniProtKB-SubCell"/>
</dbReference>
<evidence type="ECO:0000313" key="24">
    <source>
        <dbReference type="EMBL" id="KAG8429678.1"/>
    </source>
</evidence>
<keyword evidence="7" id="KW-0158">Chromosome</keyword>
<evidence type="ECO:0000256" key="15">
    <source>
        <dbReference type="ARBA" id="ARBA00022895"/>
    </source>
</evidence>
<evidence type="ECO:0000256" key="2">
    <source>
        <dbReference type="ARBA" id="ARBA00004123"/>
    </source>
</evidence>
<keyword evidence="11" id="KW-0227">DNA damage</keyword>
<dbReference type="PANTHER" id="PTHR23240">
    <property type="entry name" value="DNA CROSS-LINK REPAIR PROTEIN PSO2/SNM1-RELATED"/>
    <property type="match status" value="1"/>
</dbReference>
<sequence>MNGALLPNTPIAVDFWQIRRCSHVRLFFLSHMHSDHTTGLTSTWNQPMYCSPVTAKILKYKLQVSNKWINPLEVGQSHLLPLDDVGTETVTVTLIDANHCPGSVMFLFEGYFGTILYTGDFRYSSNMLRYPPLNNRKAIDVLYLDNTNCDPVQNLPSRQEATNQIKEIIKDHPGHDIVIGIYNIGKESLLVDLAKTFKTWVVVSPQRLELLCILEMENVFTSEEGSGRIRLVDQSEVNYANMVRWNKMCPTLAILPTSRKVRTWHKDIHIVPYSDHSSFEELLEFVSRLKPCSIIPVVKTKACETYFQQYLCSSKDKIQHINIPETVKNYMKNRKTFGAMNKCIRVKNKHVPKGVVFESPEKDIHSADINEQKSSPEAFCSTVNSQALSLGNYLKEHHKGHLTFTESTIRSPHRETSPSPSTRSGQSDENMFELPSTICWSPKDRNETVFSDTSFSSPVLRPISKPSHSSPSTNIPFLFNCKPNGWERIDNLSVLPMKRQKLFGPVNFHLQVERYFTQMHSTEEPS</sequence>
<evidence type="ECO:0000256" key="1">
    <source>
        <dbReference type="ARBA" id="ARBA00001526"/>
    </source>
</evidence>
<evidence type="ECO:0000256" key="11">
    <source>
        <dbReference type="ARBA" id="ARBA00022763"/>
    </source>
</evidence>
<evidence type="ECO:0000256" key="6">
    <source>
        <dbReference type="ARBA" id="ARBA00012865"/>
    </source>
</evidence>
<evidence type="ECO:0000313" key="28">
    <source>
        <dbReference type="Proteomes" id="UP000812440"/>
    </source>
</evidence>
<dbReference type="GO" id="GO:0035312">
    <property type="term" value="F:5'-3' DNA exonuclease activity"/>
    <property type="evidence" value="ECO:0007669"/>
    <property type="project" value="TreeGrafter"/>
</dbReference>
<dbReference type="FunFam" id="3.60.15.10:FF:000022">
    <property type="entry name" value="DNA cross-link repair 1B"/>
    <property type="match status" value="1"/>
</dbReference>
<keyword evidence="16" id="KW-0234">DNA repair</keyword>
<dbReference type="Pfam" id="PF07522">
    <property type="entry name" value="DRMBL"/>
    <property type="match status" value="1"/>
</dbReference>
<evidence type="ECO:0000256" key="9">
    <source>
        <dbReference type="ARBA" id="ARBA00022499"/>
    </source>
</evidence>
<keyword evidence="17" id="KW-0206">Cytoskeleton</keyword>
<dbReference type="AlphaFoldDB" id="A0A8T2K2T6"/>
<dbReference type="GO" id="GO:0008800">
    <property type="term" value="F:beta-lactamase activity"/>
    <property type="evidence" value="ECO:0007669"/>
    <property type="project" value="UniProtKB-EC"/>
</dbReference>
<gene>
    <name evidence="25" type="ORF">GDO86_003282</name>
    <name evidence="26" type="ORF">GDO86_003284</name>
    <name evidence="27" type="ORF">GDO86_003961</name>
    <name evidence="24" type="ORF">GDO86_019490</name>
</gene>
<evidence type="ECO:0000256" key="14">
    <source>
        <dbReference type="ARBA" id="ARBA00022843"/>
    </source>
</evidence>
<evidence type="ECO:0000256" key="20">
    <source>
        <dbReference type="ARBA" id="ARBA00041693"/>
    </source>
</evidence>
<evidence type="ECO:0000313" key="27">
    <source>
        <dbReference type="EMBL" id="KAG8451974.1"/>
    </source>
</evidence>
<feature type="region of interest" description="Disordered" evidence="22">
    <location>
        <begin position="403"/>
        <end position="429"/>
    </location>
</feature>
<evidence type="ECO:0000256" key="4">
    <source>
        <dbReference type="ARBA" id="ARBA00004574"/>
    </source>
</evidence>
<dbReference type="EC" id="3.5.2.6" evidence="6"/>
<evidence type="ECO:0000256" key="18">
    <source>
        <dbReference type="ARBA" id="ARBA00023242"/>
    </source>
</evidence>
<dbReference type="GO" id="GO:0005634">
    <property type="term" value="C:nucleus"/>
    <property type="evidence" value="ECO:0007669"/>
    <property type="project" value="UniProtKB-SubCell"/>
</dbReference>
<keyword evidence="9" id="KW-1017">Isopeptide bond</keyword>
<keyword evidence="12" id="KW-0378">Hydrolase</keyword>
<dbReference type="Proteomes" id="UP000812440">
    <property type="component" value="Chromosome 2"/>
</dbReference>
<keyword evidence="15" id="KW-0779">Telomere</keyword>
<name>A0A8T2K2T6_9PIPI</name>
<evidence type="ECO:0000256" key="13">
    <source>
        <dbReference type="ARBA" id="ARBA00022839"/>
    </source>
</evidence>
<evidence type="ECO:0000313" key="26">
    <source>
        <dbReference type="EMBL" id="KAG8450942.1"/>
    </source>
</evidence>
<evidence type="ECO:0000256" key="12">
    <source>
        <dbReference type="ARBA" id="ARBA00022801"/>
    </source>
</evidence>
<keyword evidence="28" id="KW-1185">Reference proteome</keyword>
<evidence type="ECO:0000256" key="8">
    <source>
        <dbReference type="ARBA" id="ARBA00022490"/>
    </source>
</evidence>
<dbReference type="GO" id="GO:0003684">
    <property type="term" value="F:damaged DNA binding"/>
    <property type="evidence" value="ECO:0007669"/>
    <property type="project" value="TreeGrafter"/>
</dbReference>
<accession>A0A8T2K2T6</accession>
<dbReference type="GO" id="GO:0006303">
    <property type="term" value="P:double-strand break repair via nonhomologous end joining"/>
    <property type="evidence" value="ECO:0007669"/>
    <property type="project" value="TreeGrafter"/>
</dbReference>
<reference evidence="26" key="1">
    <citation type="thesis" date="2020" institute="ProQuest LLC" country="789 East Eisenhower Parkway, Ann Arbor, MI, USA">
        <title>Comparative Genomics and Chromosome Evolution.</title>
        <authorList>
            <person name="Mudd A.B."/>
        </authorList>
    </citation>
    <scope>NUCLEOTIDE SEQUENCE</scope>
    <source>
        <strain evidence="26">Female2</strain>
        <tissue evidence="26">Blood</tissue>
    </source>
</reference>
<dbReference type="InterPro" id="IPR011084">
    <property type="entry name" value="DRMBL"/>
</dbReference>
<dbReference type="EMBL" id="JAACNH010000002">
    <property type="protein sequence ID" value="KAG8451974.1"/>
    <property type="molecule type" value="Genomic_DNA"/>
</dbReference>
<dbReference type="FunFam" id="3.40.50.12650:FF:000003">
    <property type="entry name" value="DNA cross-link repair 1B"/>
    <property type="match status" value="1"/>
</dbReference>
<keyword evidence="8" id="KW-0963">Cytoplasm</keyword>
<comment type="subcellular location">
    <subcellularLocation>
        <location evidence="4">Chromosome</location>
        <location evidence="4">Telomere</location>
    </subcellularLocation>
    <subcellularLocation>
        <location evidence="3">Cytoplasm</location>
        <location evidence="3">Cytoskeleton</location>
        <location evidence="3">Microtubule organizing center</location>
        <location evidence="3">Centrosome</location>
    </subcellularLocation>
    <subcellularLocation>
        <location evidence="2">Nucleus</location>
    </subcellularLocation>
</comment>
<comment type="caution">
    <text evidence="26">The sequence shown here is derived from an EMBL/GenBank/DDBJ whole genome shotgun (WGS) entry which is preliminary data.</text>
</comment>
<evidence type="ECO:0000256" key="5">
    <source>
        <dbReference type="ARBA" id="ARBA00010304"/>
    </source>
</evidence>
<dbReference type="OrthoDB" id="262529at2759"/>
<dbReference type="Pfam" id="PF12706">
    <property type="entry name" value="Lactamase_B_2"/>
    <property type="match status" value="1"/>
</dbReference>
<dbReference type="SUPFAM" id="SSF56281">
    <property type="entry name" value="Metallo-hydrolase/oxidoreductase"/>
    <property type="match status" value="1"/>
</dbReference>
<comment type="catalytic activity">
    <reaction evidence="1">
        <text>a beta-lactam + H2O = a substituted beta-amino acid</text>
        <dbReference type="Rhea" id="RHEA:20401"/>
        <dbReference type="ChEBI" id="CHEBI:15377"/>
        <dbReference type="ChEBI" id="CHEBI:35627"/>
        <dbReference type="ChEBI" id="CHEBI:140347"/>
        <dbReference type="EC" id="3.5.2.6"/>
    </reaction>
</comment>
<organism evidence="26 28">
    <name type="scientific">Hymenochirus boettgeri</name>
    <name type="common">Congo dwarf clawed frog</name>
    <dbReference type="NCBI Taxonomy" id="247094"/>
    <lineage>
        <taxon>Eukaryota</taxon>
        <taxon>Metazoa</taxon>
        <taxon>Chordata</taxon>
        <taxon>Craniata</taxon>
        <taxon>Vertebrata</taxon>
        <taxon>Euteleostomi</taxon>
        <taxon>Amphibia</taxon>
        <taxon>Batrachia</taxon>
        <taxon>Anura</taxon>
        <taxon>Pipoidea</taxon>
        <taxon>Pipidae</taxon>
        <taxon>Pipinae</taxon>
        <taxon>Hymenochirus</taxon>
    </lineage>
</organism>
<evidence type="ECO:0000256" key="22">
    <source>
        <dbReference type="SAM" id="MobiDB-lite"/>
    </source>
</evidence>
<dbReference type="InterPro" id="IPR036866">
    <property type="entry name" value="RibonucZ/Hydroxyglut_hydro"/>
</dbReference>
<dbReference type="GO" id="GO:0036297">
    <property type="term" value="P:interstrand cross-link repair"/>
    <property type="evidence" value="ECO:0007669"/>
    <property type="project" value="TreeGrafter"/>
</dbReference>
<evidence type="ECO:0000313" key="25">
    <source>
        <dbReference type="EMBL" id="KAG8450940.1"/>
    </source>
</evidence>
<comment type="similarity">
    <text evidence="5">Belongs to the DNA repair metallo-beta-lactamase (DRMBL) family.</text>
</comment>
<dbReference type="GO" id="GO:0005813">
    <property type="term" value="C:centrosome"/>
    <property type="evidence" value="ECO:0007669"/>
    <property type="project" value="UniProtKB-SubCell"/>
</dbReference>
<keyword evidence="10" id="KW-0540">Nuclease</keyword>
<evidence type="ECO:0000256" key="7">
    <source>
        <dbReference type="ARBA" id="ARBA00022454"/>
    </source>
</evidence>
<dbReference type="CDD" id="cd16273">
    <property type="entry name" value="SNM1A-1C-like_MBL-fold"/>
    <property type="match status" value="1"/>
</dbReference>
<dbReference type="EMBL" id="JAACNH010003813">
    <property type="protein sequence ID" value="KAG8429678.1"/>
    <property type="molecule type" value="Genomic_DNA"/>
</dbReference>
<keyword evidence="14" id="KW-0832">Ubl conjugation</keyword>
<evidence type="ECO:0000256" key="17">
    <source>
        <dbReference type="ARBA" id="ARBA00023212"/>
    </source>
</evidence>
<dbReference type="Gene3D" id="3.40.50.12650">
    <property type="match status" value="1"/>
</dbReference>
<dbReference type="Gene3D" id="3.60.15.10">
    <property type="entry name" value="Ribonuclease Z/Hydroxyacylglutathione hydrolase-like"/>
    <property type="match status" value="1"/>
</dbReference>
<dbReference type="GO" id="GO:0031848">
    <property type="term" value="P:protection from non-homologous end joining at telomere"/>
    <property type="evidence" value="ECO:0007669"/>
    <property type="project" value="UniProtKB-ARBA"/>
</dbReference>
<evidence type="ECO:0000256" key="19">
    <source>
        <dbReference type="ARBA" id="ARBA00039555"/>
    </source>
</evidence>
<proteinExistence type="inferred from homology"/>
<feature type="compositionally biased region" description="Polar residues" evidence="22">
    <location>
        <begin position="417"/>
        <end position="429"/>
    </location>
</feature>